<dbReference type="OrthoDB" id="1522859at2"/>
<keyword evidence="4" id="KW-1185">Reference proteome</keyword>
<evidence type="ECO:0000256" key="1">
    <source>
        <dbReference type="SAM" id="Phobius"/>
    </source>
</evidence>
<dbReference type="InterPro" id="IPR037682">
    <property type="entry name" value="TonB_C"/>
</dbReference>
<accession>A0A5B7X1G0</accession>
<dbReference type="Gene3D" id="3.30.1150.10">
    <property type="match status" value="1"/>
</dbReference>
<evidence type="ECO:0000313" key="3">
    <source>
        <dbReference type="EMBL" id="QCY68512.1"/>
    </source>
</evidence>
<dbReference type="SUPFAM" id="SSF74653">
    <property type="entry name" value="TolA/TonB C-terminal domain"/>
    <property type="match status" value="1"/>
</dbReference>
<dbReference type="AlphaFoldDB" id="A0A5B7X1G0"/>
<dbReference type="Pfam" id="PF03544">
    <property type="entry name" value="TonB_C"/>
    <property type="match status" value="1"/>
</dbReference>
<feature type="transmembrane region" description="Helical" evidence="1">
    <location>
        <begin position="16"/>
        <end position="34"/>
    </location>
</feature>
<evidence type="ECO:0000313" key="4">
    <source>
        <dbReference type="Proteomes" id="UP000309016"/>
    </source>
</evidence>
<evidence type="ECO:0000259" key="2">
    <source>
        <dbReference type="Pfam" id="PF03544"/>
    </source>
</evidence>
<keyword evidence="1" id="KW-0812">Transmembrane</keyword>
<sequence>MEAKKNYKADLSKRSLLFLQCALILVLLLIYVGIEWKTYAATNEYQEQMNLGELDDDPVPVTVLATPPPPKVPGPPTEIVEVPDDADVEEDPVASTEPDVDEIADIKDIKEAIPEEPIEPVPFEFIEDVPVFPGCEGLSNNADRKACMSEKISGIVNKRFNRDLGSQLGLKGLNRVLVLFQIDAAGNIVGVQSRAPHPKLEEEAESVINTLPRMQPGKQRGKPVPVSYALPIMFKVQD</sequence>
<keyword evidence="1" id="KW-1133">Transmembrane helix</keyword>
<dbReference type="EMBL" id="CP040812">
    <property type="protein sequence ID" value="QCY68512.1"/>
    <property type="molecule type" value="Genomic_DNA"/>
</dbReference>
<dbReference type="Proteomes" id="UP000309016">
    <property type="component" value="Chromosome"/>
</dbReference>
<keyword evidence="1" id="KW-0472">Membrane</keyword>
<feature type="domain" description="TonB C-terminal" evidence="2">
    <location>
        <begin position="175"/>
        <end position="235"/>
    </location>
</feature>
<dbReference type="GO" id="GO:0055085">
    <property type="term" value="P:transmembrane transport"/>
    <property type="evidence" value="ECO:0007669"/>
    <property type="project" value="InterPro"/>
</dbReference>
<reference evidence="3 4" key="1">
    <citation type="submission" date="2019-06" db="EMBL/GenBank/DDBJ databases">
        <title>Complete genome sequence of Antarcticibacterium flavum KCTC 52984T from an Antarctic marine sediment.</title>
        <authorList>
            <person name="Lee Y.M."/>
            <person name="Shin S.C."/>
        </authorList>
    </citation>
    <scope>NUCLEOTIDE SEQUENCE [LARGE SCALE GENOMIC DNA]</scope>
    <source>
        <strain evidence="3 4">KCTC 52984</strain>
    </source>
</reference>
<gene>
    <name evidence="3" type="ORF">FHG64_03410</name>
</gene>
<proteinExistence type="predicted"/>
<dbReference type="RefSeq" id="WP_139065089.1">
    <property type="nucleotide sequence ID" value="NZ_CP040812.1"/>
</dbReference>
<dbReference type="KEGG" id="afla:FHG64_03410"/>
<protein>
    <submittedName>
        <fullName evidence="3">Energy transducer TonB</fullName>
    </submittedName>
</protein>
<organism evidence="3 4">
    <name type="scientific">Antarcticibacterium flavum</name>
    <dbReference type="NCBI Taxonomy" id="2058175"/>
    <lineage>
        <taxon>Bacteria</taxon>
        <taxon>Pseudomonadati</taxon>
        <taxon>Bacteroidota</taxon>
        <taxon>Flavobacteriia</taxon>
        <taxon>Flavobacteriales</taxon>
        <taxon>Flavobacteriaceae</taxon>
        <taxon>Antarcticibacterium</taxon>
    </lineage>
</organism>
<name>A0A5B7X1G0_9FLAO</name>